<evidence type="ECO:0000313" key="1">
    <source>
        <dbReference type="EMBL" id="PQM42615.1"/>
    </source>
</evidence>
<name>A0A314UYF8_PRUYE</name>
<dbReference type="AlphaFoldDB" id="A0A314UYF8"/>
<evidence type="ECO:0000313" key="2">
    <source>
        <dbReference type="Proteomes" id="UP000250321"/>
    </source>
</evidence>
<gene>
    <name evidence="1" type="ORF">Pyn_30932</name>
</gene>
<reference evidence="1 2" key="1">
    <citation type="submission" date="2018-02" db="EMBL/GenBank/DDBJ databases">
        <title>Draft genome of wild Prunus yedoensis var. nudiflora.</title>
        <authorList>
            <person name="Baek S."/>
            <person name="Kim J.-H."/>
            <person name="Choi K."/>
            <person name="Kim G.-B."/>
            <person name="Cho A."/>
            <person name="Jang H."/>
            <person name="Shin C.-H."/>
            <person name="Yu H.-J."/>
            <person name="Mun J.-H."/>
        </authorList>
    </citation>
    <scope>NUCLEOTIDE SEQUENCE [LARGE SCALE GENOMIC DNA]</scope>
    <source>
        <strain evidence="2">cv. Jeju island</strain>
        <tissue evidence="1">Leaf</tissue>
    </source>
</reference>
<dbReference type="Proteomes" id="UP000250321">
    <property type="component" value="Unassembled WGS sequence"/>
</dbReference>
<sequence length="95" mass="10439">MKFVAPKSIIHAIQAESLATGRLLRAFSRFLRAIGRLLRASGHLLQATGRFESAIRGRIVGIPDIAAEELDLRDLRDLDLGEFGNDIHGSGMIEE</sequence>
<keyword evidence="2" id="KW-1185">Reference proteome</keyword>
<dbReference type="EMBL" id="PJQY01002797">
    <property type="protein sequence ID" value="PQM42615.1"/>
    <property type="molecule type" value="Genomic_DNA"/>
</dbReference>
<organism evidence="1 2">
    <name type="scientific">Prunus yedoensis var. nudiflora</name>
    <dbReference type="NCBI Taxonomy" id="2094558"/>
    <lineage>
        <taxon>Eukaryota</taxon>
        <taxon>Viridiplantae</taxon>
        <taxon>Streptophyta</taxon>
        <taxon>Embryophyta</taxon>
        <taxon>Tracheophyta</taxon>
        <taxon>Spermatophyta</taxon>
        <taxon>Magnoliopsida</taxon>
        <taxon>eudicotyledons</taxon>
        <taxon>Gunneridae</taxon>
        <taxon>Pentapetalae</taxon>
        <taxon>rosids</taxon>
        <taxon>fabids</taxon>
        <taxon>Rosales</taxon>
        <taxon>Rosaceae</taxon>
        <taxon>Amygdaloideae</taxon>
        <taxon>Amygdaleae</taxon>
        <taxon>Prunus</taxon>
    </lineage>
</organism>
<protein>
    <submittedName>
        <fullName evidence="1">Uncharacterized protein</fullName>
    </submittedName>
</protein>
<accession>A0A314UYF8</accession>
<comment type="caution">
    <text evidence="1">The sequence shown here is derived from an EMBL/GenBank/DDBJ whole genome shotgun (WGS) entry which is preliminary data.</text>
</comment>
<proteinExistence type="predicted"/>